<evidence type="ECO:0000313" key="1">
    <source>
        <dbReference type="EMBL" id="DBA16881.1"/>
    </source>
</evidence>
<name>A0AAV2ZY26_PYXAD</name>
<comment type="caution">
    <text evidence="1">The sequence shown here is derived from an EMBL/GenBank/DDBJ whole genome shotgun (WGS) entry which is preliminary data.</text>
</comment>
<accession>A0AAV2ZY26</accession>
<evidence type="ECO:0000313" key="2">
    <source>
        <dbReference type="Proteomes" id="UP001181693"/>
    </source>
</evidence>
<keyword evidence="2" id="KW-1185">Reference proteome</keyword>
<sequence length="117" mass="12964">MTSSMTGLVIPKDPLMPMEQLENLVAGEKCYHLAHIGEKKIKQGSNGNQKKLFSKPSLLQLEAAFNVTMHITCNEEMGSLYFTSLPQIVFTPPHGPVQMKEAKRVHAGLKNFIAVPM</sequence>
<organism evidence="1 2">
    <name type="scientific">Pyxicephalus adspersus</name>
    <name type="common">African bullfrog</name>
    <dbReference type="NCBI Taxonomy" id="30357"/>
    <lineage>
        <taxon>Eukaryota</taxon>
        <taxon>Metazoa</taxon>
        <taxon>Chordata</taxon>
        <taxon>Craniata</taxon>
        <taxon>Vertebrata</taxon>
        <taxon>Euteleostomi</taxon>
        <taxon>Amphibia</taxon>
        <taxon>Batrachia</taxon>
        <taxon>Anura</taxon>
        <taxon>Neobatrachia</taxon>
        <taxon>Ranoidea</taxon>
        <taxon>Pyxicephalidae</taxon>
        <taxon>Pyxicephalinae</taxon>
        <taxon>Pyxicephalus</taxon>
    </lineage>
</organism>
<reference evidence="1" key="1">
    <citation type="thesis" date="2020" institute="ProQuest LLC" country="789 East Eisenhower Parkway, Ann Arbor, MI, USA">
        <title>Comparative Genomics and Chromosome Evolution.</title>
        <authorList>
            <person name="Mudd A.B."/>
        </authorList>
    </citation>
    <scope>NUCLEOTIDE SEQUENCE</scope>
    <source>
        <strain evidence="1">1538</strain>
        <tissue evidence="1">Blood</tissue>
    </source>
</reference>
<protein>
    <submittedName>
        <fullName evidence="1">Uncharacterized protein</fullName>
    </submittedName>
</protein>
<dbReference type="EMBL" id="DYDO01000010">
    <property type="protein sequence ID" value="DBA16881.1"/>
    <property type="molecule type" value="Genomic_DNA"/>
</dbReference>
<gene>
    <name evidence="1" type="ORF">GDO54_002409</name>
</gene>
<dbReference type="Proteomes" id="UP001181693">
    <property type="component" value="Unassembled WGS sequence"/>
</dbReference>
<proteinExistence type="predicted"/>
<dbReference type="AlphaFoldDB" id="A0AAV2ZY26"/>